<keyword evidence="13" id="KW-0406">Ion transport</keyword>
<dbReference type="InterPro" id="IPR017927">
    <property type="entry name" value="FAD-bd_FR_type"/>
</dbReference>
<evidence type="ECO:0000259" key="20">
    <source>
        <dbReference type="PROSITE" id="PS51384"/>
    </source>
</evidence>
<evidence type="ECO:0000256" key="17">
    <source>
        <dbReference type="SAM" id="MobiDB-lite"/>
    </source>
</evidence>
<dbReference type="Pfam" id="PF08022">
    <property type="entry name" value="FAD_binding_8"/>
    <property type="match status" value="1"/>
</dbReference>
<dbReference type="RefSeq" id="XP_064768746.1">
    <property type="nucleotide sequence ID" value="XM_064914074.1"/>
</dbReference>
<dbReference type="SUPFAM" id="SSF52343">
    <property type="entry name" value="Ferredoxin reductase-like, C-terminal NADP-linked domain"/>
    <property type="match status" value="1"/>
</dbReference>
<keyword evidence="11 18" id="KW-1133">Transmembrane helix</keyword>
<dbReference type="InterPro" id="IPR008427">
    <property type="entry name" value="Extracellular_membr_CFEM_dom"/>
</dbReference>
<dbReference type="PANTHER" id="PTHR32361:SF9">
    <property type="entry name" value="FERRIC REDUCTASE TRANSMEMBRANE COMPONENT 3-RELATED"/>
    <property type="match status" value="1"/>
</dbReference>
<dbReference type="GeneID" id="90039586"/>
<sequence>MVQLVGSRSAAAVVVASLLGAVSAIKGTRNLPYCAYACMDLAGGVNYGCTDYSGNNYALCLCSNKPLLGSFALCAEQHCPDEAEKSFAYAPKYCSFKSVDFDWTYDEALQYGKDNLNASADLFSYDLMTSTVEFPDESYQGYLKTETAYYGNDKFGEIYGGATMIFWFGLCFLACIRNVFYKLFPKAATRAFAPITMIRKYLIVPALFNGVHTAPARFFGVGYALIPSRGETLAVIGFMILNTVFLFVNYRLDNDNIYWPDAKNIQLSRYLADRTGIMSFVQIPPLILFGGRNNFLMWATGWSYQSFMVYHRWIARVMYINAVLHSVGYTAYSLFYGKENLYESFQEGYWNWGVAATVIGGFIMLQAIYTLRHKFYETFLIIHIVFVAVFIVGLWYHCIDLGWMEYLYASIAIWGFDRIVRVIRVFIIGGQLDCQARMVGDVIILDIRASGYRWSPGAGQYCYIYFRRFNFWENHPFSLLERVGDRYIFVAKAKHGMTKKLEKYVSARQSEAINLKVGVEGPYGERFPVDPFGTVVLIAGGIGISAIYGYAKELKQNAVTGQHIILHWVCHDEQTTTALTEQILSLAADKHVEVHIHLSVSRAELDGSSSNFESDKDEKIASDSGHSANSLAPFTTIGRPDMYGLISDGVHNADSSVAVVVCGPLSMNDDCRAATASLLDAKGSQRVEYFEESFSWA</sequence>
<dbReference type="Proteomes" id="UP001498771">
    <property type="component" value="Unassembled WGS sequence"/>
</dbReference>
<dbReference type="InterPro" id="IPR013112">
    <property type="entry name" value="FAD-bd_8"/>
</dbReference>
<feature type="transmembrane region" description="Helical" evidence="18">
    <location>
        <begin position="532"/>
        <end position="551"/>
    </location>
</feature>
<dbReference type="InterPro" id="IPR039261">
    <property type="entry name" value="FNR_nucleotide-bd"/>
</dbReference>
<evidence type="ECO:0000313" key="21">
    <source>
        <dbReference type="EMBL" id="KAK7205713.1"/>
    </source>
</evidence>
<evidence type="ECO:0000256" key="19">
    <source>
        <dbReference type="SAM" id="SignalP"/>
    </source>
</evidence>
<dbReference type="SFLD" id="SFLDS00052">
    <property type="entry name" value="Ferric_Reductase_Domain"/>
    <property type="match status" value="1"/>
</dbReference>
<evidence type="ECO:0000256" key="12">
    <source>
        <dbReference type="ARBA" id="ARBA00023002"/>
    </source>
</evidence>
<feature type="transmembrane region" description="Helical" evidence="18">
    <location>
        <begin position="318"/>
        <end position="337"/>
    </location>
</feature>
<dbReference type="SFLD" id="SFLDG01168">
    <property type="entry name" value="Ferric_reductase_subgroup_(FRE"/>
    <property type="match status" value="1"/>
</dbReference>
<evidence type="ECO:0000256" key="5">
    <source>
        <dbReference type="ARBA" id="ARBA00022525"/>
    </source>
</evidence>
<evidence type="ECO:0000256" key="3">
    <source>
        <dbReference type="ARBA" id="ARBA00006278"/>
    </source>
</evidence>
<feature type="transmembrane region" description="Helical" evidence="18">
    <location>
        <begin position="349"/>
        <end position="371"/>
    </location>
</feature>
<keyword evidence="15" id="KW-1015">Disulfide bond</keyword>
<reference evidence="21 22" key="1">
    <citation type="submission" date="2024-03" db="EMBL/GenBank/DDBJ databases">
        <title>Genome-scale model development and genomic sequencing of the oleaginous clade Lipomyces.</title>
        <authorList>
            <consortium name="Lawrence Berkeley National Laboratory"/>
            <person name="Czajka J.J."/>
            <person name="Han Y."/>
            <person name="Kim J."/>
            <person name="Mondo S.J."/>
            <person name="Hofstad B.A."/>
            <person name="Robles A."/>
            <person name="Haridas S."/>
            <person name="Riley R."/>
            <person name="LaButti K."/>
            <person name="Pangilinan J."/>
            <person name="Andreopoulos W."/>
            <person name="Lipzen A."/>
            <person name="Yan J."/>
            <person name="Wang M."/>
            <person name="Ng V."/>
            <person name="Grigoriev I.V."/>
            <person name="Spatafora J.W."/>
            <person name="Magnuson J.K."/>
            <person name="Baker S.E."/>
            <person name="Pomraning K.R."/>
        </authorList>
    </citation>
    <scope>NUCLEOTIDE SEQUENCE [LARGE SCALE GENOMIC DNA]</scope>
    <source>
        <strain evidence="21 22">Phaff 52-87</strain>
    </source>
</reference>
<proteinExistence type="inferred from homology"/>
<feature type="transmembrane region" description="Helical" evidence="18">
    <location>
        <begin position="378"/>
        <end position="397"/>
    </location>
</feature>
<feature type="transmembrane region" description="Helical" evidence="18">
    <location>
        <begin position="232"/>
        <end position="250"/>
    </location>
</feature>
<dbReference type="InterPro" id="IPR051410">
    <property type="entry name" value="Ferric/Cupric_Reductase"/>
</dbReference>
<evidence type="ECO:0000256" key="1">
    <source>
        <dbReference type="ARBA" id="ARBA00004141"/>
    </source>
</evidence>
<comment type="similarity">
    <text evidence="3">Belongs to the ferric reductase (FRE) family.</text>
</comment>
<dbReference type="Pfam" id="PF01794">
    <property type="entry name" value="Ferric_reduct"/>
    <property type="match status" value="1"/>
</dbReference>
<keyword evidence="16" id="KW-0325">Glycoprotein</keyword>
<evidence type="ECO:0000256" key="11">
    <source>
        <dbReference type="ARBA" id="ARBA00022989"/>
    </source>
</evidence>
<evidence type="ECO:0000256" key="13">
    <source>
        <dbReference type="ARBA" id="ARBA00023065"/>
    </source>
</evidence>
<dbReference type="EMBL" id="JBBJBU010000004">
    <property type="protein sequence ID" value="KAK7205713.1"/>
    <property type="molecule type" value="Genomic_DNA"/>
</dbReference>
<dbReference type="Pfam" id="PF05730">
    <property type="entry name" value="CFEM"/>
    <property type="match status" value="1"/>
</dbReference>
<accession>A0ABR1F9D8</accession>
<comment type="caution">
    <text evidence="21">The sequence shown here is derived from an EMBL/GenBank/DDBJ whole genome shotgun (WGS) entry which is preliminary data.</text>
</comment>
<evidence type="ECO:0000256" key="8">
    <source>
        <dbReference type="ARBA" id="ARBA00022729"/>
    </source>
</evidence>
<keyword evidence="7 18" id="KW-0812">Transmembrane</keyword>
<keyword evidence="12" id="KW-0560">Oxidoreductase</keyword>
<evidence type="ECO:0000256" key="4">
    <source>
        <dbReference type="ARBA" id="ARBA00022448"/>
    </source>
</evidence>
<keyword evidence="6" id="KW-0285">Flavoprotein</keyword>
<comment type="subcellular location">
    <subcellularLocation>
        <location evidence="1">Membrane</location>
        <topology evidence="1">Multi-pass membrane protein</topology>
    </subcellularLocation>
    <subcellularLocation>
        <location evidence="2">Secreted</location>
    </subcellularLocation>
</comment>
<feature type="signal peptide" evidence="19">
    <location>
        <begin position="1"/>
        <end position="24"/>
    </location>
</feature>
<feature type="domain" description="FAD-binding FR-type" evidence="20">
    <location>
        <begin position="412"/>
        <end position="529"/>
    </location>
</feature>
<feature type="region of interest" description="Disordered" evidence="17">
    <location>
        <begin position="606"/>
        <end position="627"/>
    </location>
</feature>
<evidence type="ECO:0000256" key="6">
    <source>
        <dbReference type="ARBA" id="ARBA00022630"/>
    </source>
</evidence>
<evidence type="ECO:0000256" key="2">
    <source>
        <dbReference type="ARBA" id="ARBA00004613"/>
    </source>
</evidence>
<dbReference type="PROSITE" id="PS51384">
    <property type="entry name" value="FAD_FR"/>
    <property type="match status" value="1"/>
</dbReference>
<evidence type="ECO:0000256" key="14">
    <source>
        <dbReference type="ARBA" id="ARBA00023136"/>
    </source>
</evidence>
<protein>
    <submittedName>
        <fullName evidence="21">Ferric reductase like transmembrane component-domain-containing protein</fullName>
    </submittedName>
</protein>
<feature type="transmembrane region" description="Helical" evidence="18">
    <location>
        <begin position="271"/>
        <end position="289"/>
    </location>
</feature>
<feature type="transmembrane region" description="Helical" evidence="18">
    <location>
        <begin position="158"/>
        <end position="180"/>
    </location>
</feature>
<evidence type="ECO:0000256" key="9">
    <source>
        <dbReference type="ARBA" id="ARBA00022827"/>
    </source>
</evidence>
<keyword evidence="22" id="KW-1185">Reference proteome</keyword>
<feature type="chain" id="PRO_5045123062" evidence="19">
    <location>
        <begin position="25"/>
        <end position="697"/>
    </location>
</feature>
<name>A0ABR1F9D8_9ASCO</name>
<keyword evidence="14 18" id="KW-0472">Membrane</keyword>
<evidence type="ECO:0000256" key="15">
    <source>
        <dbReference type="ARBA" id="ARBA00023157"/>
    </source>
</evidence>
<feature type="transmembrane region" description="Helical" evidence="18">
    <location>
        <begin position="201"/>
        <end position="226"/>
    </location>
</feature>
<keyword evidence="5" id="KW-0964">Secreted</keyword>
<keyword evidence="9" id="KW-0274">FAD</keyword>
<evidence type="ECO:0000256" key="16">
    <source>
        <dbReference type="ARBA" id="ARBA00023180"/>
    </source>
</evidence>
<dbReference type="Pfam" id="PF08030">
    <property type="entry name" value="NAD_binding_6"/>
    <property type="match status" value="1"/>
</dbReference>
<keyword evidence="8 19" id="KW-0732">Signal</keyword>
<evidence type="ECO:0000256" key="18">
    <source>
        <dbReference type="SAM" id="Phobius"/>
    </source>
</evidence>
<dbReference type="InterPro" id="IPR013121">
    <property type="entry name" value="Fe_red_NAD-bd_6"/>
</dbReference>
<keyword evidence="4" id="KW-0813">Transport</keyword>
<dbReference type="Gene3D" id="3.40.50.80">
    <property type="entry name" value="Nucleotide-binding domain of ferredoxin-NADP reductase (FNR) module"/>
    <property type="match status" value="1"/>
</dbReference>
<evidence type="ECO:0000256" key="7">
    <source>
        <dbReference type="ARBA" id="ARBA00022692"/>
    </source>
</evidence>
<dbReference type="CDD" id="cd06186">
    <property type="entry name" value="NOX_Duox_like_FAD_NADP"/>
    <property type="match status" value="1"/>
</dbReference>
<dbReference type="PANTHER" id="PTHR32361">
    <property type="entry name" value="FERRIC/CUPRIC REDUCTASE TRANSMEMBRANE COMPONENT"/>
    <property type="match status" value="1"/>
</dbReference>
<evidence type="ECO:0000256" key="10">
    <source>
        <dbReference type="ARBA" id="ARBA00022982"/>
    </source>
</evidence>
<organism evidence="21 22">
    <name type="scientific">Myxozyma melibiosi</name>
    <dbReference type="NCBI Taxonomy" id="54550"/>
    <lineage>
        <taxon>Eukaryota</taxon>
        <taxon>Fungi</taxon>
        <taxon>Dikarya</taxon>
        <taxon>Ascomycota</taxon>
        <taxon>Saccharomycotina</taxon>
        <taxon>Lipomycetes</taxon>
        <taxon>Lipomycetales</taxon>
        <taxon>Lipomycetaceae</taxon>
        <taxon>Myxozyma</taxon>
    </lineage>
</organism>
<gene>
    <name evidence="21" type="ORF">BZA70DRAFT_288902</name>
</gene>
<keyword evidence="10" id="KW-0249">Electron transport</keyword>
<dbReference type="InterPro" id="IPR013130">
    <property type="entry name" value="Fe3_Rdtase_TM_dom"/>
</dbReference>
<evidence type="ECO:0000313" key="22">
    <source>
        <dbReference type="Proteomes" id="UP001498771"/>
    </source>
</evidence>